<feature type="compositionally biased region" description="Basic and acidic residues" evidence="2">
    <location>
        <begin position="72"/>
        <end position="91"/>
    </location>
</feature>
<evidence type="ECO:0000256" key="1">
    <source>
        <dbReference type="SAM" id="Coils"/>
    </source>
</evidence>
<feature type="coiled-coil region" evidence="1">
    <location>
        <begin position="5"/>
        <end position="32"/>
    </location>
</feature>
<reference evidence="3 4" key="1">
    <citation type="submission" date="2021-07" db="EMBL/GenBank/DDBJ databases">
        <title>The Aristolochia fimbriata genome: insights into angiosperm evolution, floral development and chemical biosynthesis.</title>
        <authorList>
            <person name="Jiao Y."/>
        </authorList>
    </citation>
    <scope>NUCLEOTIDE SEQUENCE [LARGE SCALE GENOMIC DNA]</scope>
    <source>
        <strain evidence="3">IBCAS-2021</strain>
        <tissue evidence="3">Leaf</tissue>
    </source>
</reference>
<dbReference type="Proteomes" id="UP000825729">
    <property type="component" value="Unassembled WGS sequence"/>
</dbReference>
<sequence length="133" mass="15077">MTKFITTTETRLNNHEASMKNLEAQIGQLANAISGRTNGTLPSTSEKNPREQVKAISLRGCKVVEDQNPKEEAVKKSEISDYERAEDEKVEAQVSKPENFRERLVGMEFEFPEAGLQHRRLANTGLILLEFRM</sequence>
<name>A0AAV7EQS1_ARIFI</name>
<evidence type="ECO:0000256" key="2">
    <source>
        <dbReference type="SAM" id="MobiDB-lite"/>
    </source>
</evidence>
<dbReference type="EMBL" id="JAINDJ010000004">
    <property type="protein sequence ID" value="KAG9450002.1"/>
    <property type="molecule type" value="Genomic_DNA"/>
</dbReference>
<comment type="caution">
    <text evidence="3">The sequence shown here is derived from an EMBL/GenBank/DDBJ whole genome shotgun (WGS) entry which is preliminary data.</text>
</comment>
<proteinExistence type="predicted"/>
<protein>
    <submittedName>
        <fullName evidence="3">Uncharacterized protein</fullName>
    </submittedName>
</protein>
<evidence type="ECO:0000313" key="4">
    <source>
        <dbReference type="Proteomes" id="UP000825729"/>
    </source>
</evidence>
<dbReference type="AlphaFoldDB" id="A0AAV7EQS1"/>
<keyword evidence="1" id="KW-0175">Coiled coil</keyword>
<organism evidence="3 4">
    <name type="scientific">Aristolochia fimbriata</name>
    <name type="common">White veined hardy Dutchman's pipe vine</name>
    <dbReference type="NCBI Taxonomy" id="158543"/>
    <lineage>
        <taxon>Eukaryota</taxon>
        <taxon>Viridiplantae</taxon>
        <taxon>Streptophyta</taxon>
        <taxon>Embryophyta</taxon>
        <taxon>Tracheophyta</taxon>
        <taxon>Spermatophyta</taxon>
        <taxon>Magnoliopsida</taxon>
        <taxon>Magnoliidae</taxon>
        <taxon>Piperales</taxon>
        <taxon>Aristolochiaceae</taxon>
        <taxon>Aristolochia</taxon>
    </lineage>
</organism>
<evidence type="ECO:0000313" key="3">
    <source>
        <dbReference type="EMBL" id="KAG9450002.1"/>
    </source>
</evidence>
<gene>
    <name evidence="3" type="ORF">H6P81_009967</name>
</gene>
<feature type="region of interest" description="Disordered" evidence="2">
    <location>
        <begin position="72"/>
        <end position="94"/>
    </location>
</feature>
<accession>A0AAV7EQS1</accession>
<keyword evidence="4" id="KW-1185">Reference proteome</keyword>